<comment type="caution">
    <text evidence="1">The sequence shown here is derived from an EMBL/GenBank/DDBJ whole genome shotgun (WGS) entry which is preliminary data.</text>
</comment>
<evidence type="ECO:0008006" key="3">
    <source>
        <dbReference type="Google" id="ProtNLM"/>
    </source>
</evidence>
<organism evidence="1 2">
    <name type="scientific">Cylindrotheca closterium</name>
    <dbReference type="NCBI Taxonomy" id="2856"/>
    <lineage>
        <taxon>Eukaryota</taxon>
        <taxon>Sar</taxon>
        <taxon>Stramenopiles</taxon>
        <taxon>Ochrophyta</taxon>
        <taxon>Bacillariophyta</taxon>
        <taxon>Bacillariophyceae</taxon>
        <taxon>Bacillariophycidae</taxon>
        <taxon>Bacillariales</taxon>
        <taxon>Bacillariaceae</taxon>
        <taxon>Cylindrotheca</taxon>
    </lineage>
</organism>
<protein>
    <recommendedName>
        <fullName evidence="3">Pathogen-related protein</fullName>
    </recommendedName>
</protein>
<dbReference type="PANTHER" id="PTHR31723">
    <property type="entry name" value="PATHOGENESIS-RELATED FAMILY PROTEIN"/>
    <property type="match status" value="1"/>
</dbReference>
<gene>
    <name evidence="1" type="ORF">CYCCA115_LOCUS7735</name>
</gene>
<proteinExistence type="predicted"/>
<accession>A0AAD2FHX8</accession>
<sequence>MTPAVPSLAQTHMQGPLVVTGSGAALTKEELEAVKVELEEIKKTYGLKEPVRSFMDDHEIKWRFGGKPDYSVTNLMYLKQRSTNHADGSLEQIVENLVKTWEMERSHKLDYKAHQSVDQEKFRISANGGKVFDNVEANQVGNYNVLMNACPANLYDAQNTTWEQSHDKFHAAFAAFPWEVLEVFSGPPKVAFTWRHWGTFTGEYDGNKGEGQLVEMFGFGTAVVNDKLQLMDVDIYYNAEQFINVLRGEKKPAEVNGNWKSNAGCPFTAMVKKMTISE</sequence>
<reference evidence="1" key="1">
    <citation type="submission" date="2023-08" db="EMBL/GenBank/DDBJ databases">
        <authorList>
            <person name="Audoor S."/>
            <person name="Bilcke G."/>
        </authorList>
    </citation>
    <scope>NUCLEOTIDE SEQUENCE</scope>
</reference>
<dbReference type="InterPro" id="IPR032710">
    <property type="entry name" value="NTF2-like_dom_sf"/>
</dbReference>
<dbReference type="Gene3D" id="3.10.450.50">
    <property type="match status" value="1"/>
</dbReference>
<name>A0AAD2FHX8_9STRA</name>
<dbReference type="InterPro" id="IPR053218">
    <property type="entry name" value="Pathogen-related_defense"/>
</dbReference>
<evidence type="ECO:0000313" key="1">
    <source>
        <dbReference type="EMBL" id="CAJ1942014.1"/>
    </source>
</evidence>
<evidence type="ECO:0000313" key="2">
    <source>
        <dbReference type="Proteomes" id="UP001295423"/>
    </source>
</evidence>
<dbReference type="PANTHER" id="PTHR31723:SF10">
    <property type="entry name" value="PATHOGEN-RELATED PROTEIN"/>
    <property type="match status" value="1"/>
</dbReference>
<dbReference type="AlphaFoldDB" id="A0AAD2FHX8"/>
<keyword evidence="2" id="KW-1185">Reference proteome</keyword>
<dbReference type="EMBL" id="CAKOGP040001112">
    <property type="protein sequence ID" value="CAJ1942014.1"/>
    <property type="molecule type" value="Genomic_DNA"/>
</dbReference>
<dbReference type="SUPFAM" id="SSF54427">
    <property type="entry name" value="NTF2-like"/>
    <property type="match status" value="1"/>
</dbReference>
<dbReference type="Proteomes" id="UP001295423">
    <property type="component" value="Unassembled WGS sequence"/>
</dbReference>